<keyword evidence="2 4" id="KW-0238">DNA-binding</keyword>
<evidence type="ECO:0000313" key="8">
    <source>
        <dbReference type="Proteomes" id="UP000306740"/>
    </source>
</evidence>
<dbReference type="InterPro" id="IPR009057">
    <property type="entry name" value="Homeodomain-like_sf"/>
</dbReference>
<evidence type="ECO:0000256" key="1">
    <source>
        <dbReference type="ARBA" id="ARBA00023015"/>
    </source>
</evidence>
<comment type="caution">
    <text evidence="7">The sequence shown here is derived from an EMBL/GenBank/DDBJ whole genome shotgun (WGS) entry which is preliminary data.</text>
</comment>
<organism evidence="7 8">
    <name type="scientific">Mumia zhuanghuii</name>
    <dbReference type="NCBI Taxonomy" id="2585211"/>
    <lineage>
        <taxon>Bacteria</taxon>
        <taxon>Bacillati</taxon>
        <taxon>Actinomycetota</taxon>
        <taxon>Actinomycetes</taxon>
        <taxon>Propionibacteriales</taxon>
        <taxon>Nocardioidaceae</taxon>
        <taxon>Mumia</taxon>
    </lineage>
</organism>
<proteinExistence type="predicted"/>
<evidence type="ECO:0000256" key="4">
    <source>
        <dbReference type="PROSITE-ProRule" id="PRU00335"/>
    </source>
</evidence>
<name>A0A5C4MZX5_9ACTN</name>
<dbReference type="GO" id="GO:0000976">
    <property type="term" value="F:transcription cis-regulatory region binding"/>
    <property type="evidence" value="ECO:0007669"/>
    <property type="project" value="TreeGrafter"/>
</dbReference>
<dbReference type="EMBL" id="VDFR01000009">
    <property type="protein sequence ID" value="TNC51285.1"/>
    <property type="molecule type" value="Genomic_DNA"/>
</dbReference>
<dbReference type="RefSeq" id="WP_139085868.1">
    <property type="nucleotide sequence ID" value="NZ_VDFR01000009.1"/>
</dbReference>
<dbReference type="SUPFAM" id="SSF46689">
    <property type="entry name" value="Homeodomain-like"/>
    <property type="match status" value="1"/>
</dbReference>
<dbReference type="PANTHER" id="PTHR30055:SF234">
    <property type="entry name" value="HTH-TYPE TRANSCRIPTIONAL REGULATOR BETI"/>
    <property type="match status" value="1"/>
</dbReference>
<dbReference type="OrthoDB" id="9816296at2"/>
<feature type="domain" description="HTH tetR-type" evidence="5">
    <location>
        <begin position="8"/>
        <end position="68"/>
    </location>
</feature>
<protein>
    <submittedName>
        <fullName evidence="7">TetR/AcrR family transcriptional regulator</fullName>
    </submittedName>
</protein>
<dbReference type="AlphaFoldDB" id="A0A5C4MZX5"/>
<dbReference type="PANTHER" id="PTHR30055">
    <property type="entry name" value="HTH-TYPE TRANSCRIPTIONAL REGULATOR RUTR"/>
    <property type="match status" value="1"/>
</dbReference>
<dbReference type="Pfam" id="PF17937">
    <property type="entry name" value="TetR_C_28"/>
    <property type="match status" value="1"/>
</dbReference>
<reference evidence="7 8" key="1">
    <citation type="submission" date="2019-05" db="EMBL/GenBank/DDBJ databases">
        <title>Mumia sp. nov., isolated from the intestinal contents of plateau pika (Ochotona curzoniae) in the Qinghai-Tibet plateau of China.</title>
        <authorList>
            <person name="Tian Z."/>
        </authorList>
    </citation>
    <scope>NUCLEOTIDE SEQUENCE [LARGE SCALE GENOMIC DNA]</scope>
    <source>
        <strain evidence="8">527</strain>
        <strain evidence="7">Z527</strain>
    </source>
</reference>
<feature type="DNA-binding region" description="H-T-H motif" evidence="4">
    <location>
        <begin position="31"/>
        <end position="50"/>
    </location>
</feature>
<dbReference type="PRINTS" id="PR00455">
    <property type="entry name" value="HTHTETR"/>
</dbReference>
<evidence type="ECO:0000313" key="6">
    <source>
        <dbReference type="EMBL" id="TNC43247.1"/>
    </source>
</evidence>
<evidence type="ECO:0000313" key="7">
    <source>
        <dbReference type="EMBL" id="TNC51285.1"/>
    </source>
</evidence>
<dbReference type="InterPro" id="IPR050109">
    <property type="entry name" value="HTH-type_TetR-like_transc_reg"/>
</dbReference>
<evidence type="ECO:0000256" key="2">
    <source>
        <dbReference type="ARBA" id="ARBA00023125"/>
    </source>
</evidence>
<dbReference type="Pfam" id="PF00440">
    <property type="entry name" value="TetR_N"/>
    <property type="match status" value="1"/>
</dbReference>
<evidence type="ECO:0000256" key="3">
    <source>
        <dbReference type="ARBA" id="ARBA00023163"/>
    </source>
</evidence>
<keyword evidence="1" id="KW-0805">Transcription regulation</keyword>
<dbReference type="InterPro" id="IPR041479">
    <property type="entry name" value="TetR_CgmR_C"/>
</dbReference>
<keyword evidence="3" id="KW-0804">Transcription</keyword>
<accession>A0A5C4MZX5</accession>
<dbReference type="Proteomes" id="UP000306740">
    <property type="component" value="Unassembled WGS sequence"/>
</dbReference>
<dbReference type="InterPro" id="IPR001647">
    <property type="entry name" value="HTH_TetR"/>
</dbReference>
<sequence>MSARSDGASTRDRILDAFEMLLVEGGGRLATLEAVAARAEVSKGGLLYHFPSKDAMVDAMLDRLKEQGRADVLTMKDAPQGPVRYYLETSVDTGSAFDRGLIAASRVAQDDVRARETLAELRNGWFAVLAEHYGDDALARTVQLIGDGLYFDDTTGLAHKRSLEHVHDVLGRLDAL</sequence>
<dbReference type="EMBL" id="VDFR01000081">
    <property type="protein sequence ID" value="TNC43247.1"/>
    <property type="molecule type" value="Genomic_DNA"/>
</dbReference>
<dbReference type="GO" id="GO:0003700">
    <property type="term" value="F:DNA-binding transcription factor activity"/>
    <property type="evidence" value="ECO:0007669"/>
    <property type="project" value="TreeGrafter"/>
</dbReference>
<dbReference type="PROSITE" id="PS50977">
    <property type="entry name" value="HTH_TETR_2"/>
    <property type="match status" value="1"/>
</dbReference>
<evidence type="ECO:0000259" key="5">
    <source>
        <dbReference type="PROSITE" id="PS50977"/>
    </source>
</evidence>
<gene>
    <name evidence="7" type="ORF">FHE65_01915</name>
    <name evidence="6" type="ORF">FHE65_18475</name>
</gene>
<dbReference type="Gene3D" id="1.10.357.10">
    <property type="entry name" value="Tetracycline Repressor, domain 2"/>
    <property type="match status" value="1"/>
</dbReference>